<sequence>MVVPRVKCRGTLVVVSIFGLVLVAGLALSLAMHMKTKEGSRSRPPRSSEAPPPPSDWNWNGATDAIARTCRVTSYPDVCVKELMSFPGAAAATVDPEQLVPMSMNATRRRLVDALSDVKTIAAAASHDGRAASAYQDCVDLLDAAADLLHRSEDAFMTSSSNRDDDVATWLSAALTYHDTCNDSLHEVSDSEDVHGMKPRMVAFLAKSNLAEHLSNSLAIFANNNYNNRSSSSSTLKDSDCSDEHNDDMVVAQDGTGTHRTISDAVNAAPAHSPRRVVIRVKAGTYTESVVVPRNKTNLTLAGAGVNRTILVGSRNVVDHRITTFRTATVSVLGDRFIMRDLTVENRAGPEKAQAVALLVSADEAVIFRCAILGYQDTLYAHAHRQFYRDCDVAGTVDFVAGNAAAVLQNCTLWARRPKRGQRNTVTAQGRRHAHQNTGVSVHRCRLLPSSPELLLDQDHHPKITYLGRPWRPYARVVYMMSSMADHIHAAGWLPWGDDGGVMPPDTVYYGEYQNTGPGASVAQRVAWPGHHVITTPEEAINFTVGSFIAGSAWLPPTKLPFDAGLLFTQ</sequence>
<reference evidence="9" key="2">
    <citation type="submission" date="2021-12" db="EMBL/GenBank/DDBJ databases">
        <title>Resequencing data analysis of finger millet.</title>
        <authorList>
            <person name="Hatakeyama M."/>
            <person name="Aluri S."/>
            <person name="Balachadran M.T."/>
            <person name="Sivarajan S.R."/>
            <person name="Poveda L."/>
            <person name="Shimizu-Inatsugi R."/>
            <person name="Schlapbach R."/>
            <person name="Sreeman S.M."/>
            <person name="Shimizu K.K."/>
        </authorList>
    </citation>
    <scope>NUCLEOTIDE SEQUENCE</scope>
</reference>
<feature type="region of interest" description="Disordered" evidence="6">
    <location>
        <begin position="228"/>
        <end position="248"/>
    </location>
</feature>
<dbReference type="SUPFAM" id="SSF51126">
    <property type="entry name" value="Pectin lyase-like"/>
    <property type="match status" value="1"/>
</dbReference>
<dbReference type="FunFam" id="2.160.20.10:FF:000001">
    <property type="entry name" value="Pectinesterase"/>
    <property type="match status" value="1"/>
</dbReference>
<dbReference type="InterPro" id="IPR006501">
    <property type="entry name" value="Pectinesterase_inhib_dom"/>
</dbReference>
<keyword evidence="4" id="KW-0378">Hydrolase</keyword>
<dbReference type="SMART" id="SM00856">
    <property type="entry name" value="PMEI"/>
    <property type="match status" value="1"/>
</dbReference>
<dbReference type="InterPro" id="IPR011050">
    <property type="entry name" value="Pectin_lyase_fold/virulence"/>
</dbReference>
<dbReference type="GO" id="GO:0042545">
    <property type="term" value="P:cell wall modification"/>
    <property type="evidence" value="ECO:0007669"/>
    <property type="project" value="InterPro"/>
</dbReference>
<dbReference type="Pfam" id="PF04043">
    <property type="entry name" value="PMEI"/>
    <property type="match status" value="1"/>
</dbReference>
<evidence type="ECO:0000256" key="6">
    <source>
        <dbReference type="SAM" id="MobiDB-lite"/>
    </source>
</evidence>
<name>A0AAV5FR58_ELECO</name>
<evidence type="ECO:0000313" key="10">
    <source>
        <dbReference type="Proteomes" id="UP001054889"/>
    </source>
</evidence>
<dbReference type="GO" id="GO:0004857">
    <property type="term" value="F:enzyme inhibitor activity"/>
    <property type="evidence" value="ECO:0007669"/>
    <property type="project" value="InterPro"/>
</dbReference>
<dbReference type="InterPro" id="IPR000070">
    <property type="entry name" value="Pectinesterase_cat"/>
</dbReference>
<evidence type="ECO:0000256" key="3">
    <source>
        <dbReference type="ARBA" id="ARBA00007786"/>
    </source>
</evidence>
<feature type="compositionally biased region" description="Basic and acidic residues" evidence="6">
    <location>
        <begin position="237"/>
        <end position="248"/>
    </location>
</feature>
<comment type="similarity">
    <text evidence="3">In the C-terminal section; belongs to the pectinesterase family.</text>
</comment>
<comment type="similarity">
    <text evidence="2">In the N-terminal section; belongs to the PMEI family.</text>
</comment>
<accession>A0AAV5FR58</accession>
<keyword evidence="7" id="KW-1133">Transmembrane helix</keyword>
<evidence type="ECO:0000256" key="5">
    <source>
        <dbReference type="ARBA" id="ARBA00023085"/>
    </source>
</evidence>
<keyword evidence="7" id="KW-0472">Membrane</keyword>
<dbReference type="CDD" id="cd15798">
    <property type="entry name" value="PMEI-like_3"/>
    <property type="match status" value="1"/>
</dbReference>
<feature type="domain" description="Pectinesterase inhibitor" evidence="8">
    <location>
        <begin position="61"/>
        <end position="220"/>
    </location>
</feature>
<protein>
    <recommendedName>
        <fullName evidence="8">Pectinesterase inhibitor domain-containing protein</fullName>
    </recommendedName>
</protein>
<evidence type="ECO:0000256" key="2">
    <source>
        <dbReference type="ARBA" id="ARBA00006027"/>
    </source>
</evidence>
<dbReference type="InterPro" id="IPR035513">
    <property type="entry name" value="Invertase/methylesterase_inhib"/>
</dbReference>
<dbReference type="Gene3D" id="1.20.140.40">
    <property type="entry name" value="Invertase/pectin methylesterase inhibitor family protein"/>
    <property type="match status" value="1"/>
</dbReference>
<proteinExistence type="inferred from homology"/>
<dbReference type="SUPFAM" id="SSF101148">
    <property type="entry name" value="Plant invertase/pectin methylesterase inhibitor"/>
    <property type="match status" value="1"/>
</dbReference>
<keyword evidence="7" id="KW-0812">Transmembrane</keyword>
<dbReference type="EMBL" id="BQKI01000095">
    <property type="protein sequence ID" value="GJN38233.1"/>
    <property type="molecule type" value="Genomic_DNA"/>
</dbReference>
<dbReference type="Gene3D" id="2.160.20.10">
    <property type="entry name" value="Single-stranded right-handed beta-helix, Pectin lyase-like"/>
    <property type="match status" value="1"/>
</dbReference>
<evidence type="ECO:0000256" key="4">
    <source>
        <dbReference type="ARBA" id="ARBA00022801"/>
    </source>
</evidence>
<comment type="pathway">
    <text evidence="1">Glycan metabolism; pectin degradation; 2-dehydro-3-deoxy-D-gluconate from pectin: step 1/5.</text>
</comment>
<keyword evidence="10" id="KW-1185">Reference proteome</keyword>
<evidence type="ECO:0000256" key="7">
    <source>
        <dbReference type="SAM" id="Phobius"/>
    </source>
</evidence>
<feature type="region of interest" description="Disordered" evidence="6">
    <location>
        <begin position="36"/>
        <end position="59"/>
    </location>
</feature>
<evidence type="ECO:0000256" key="1">
    <source>
        <dbReference type="ARBA" id="ARBA00005184"/>
    </source>
</evidence>
<dbReference type="AlphaFoldDB" id="A0AAV5FR58"/>
<dbReference type="GO" id="GO:0030599">
    <property type="term" value="F:pectinesterase activity"/>
    <property type="evidence" value="ECO:0007669"/>
    <property type="project" value="InterPro"/>
</dbReference>
<reference evidence="9" key="1">
    <citation type="journal article" date="2018" name="DNA Res.">
        <title>Multiple hybrid de novo genome assembly of finger millet, an orphan allotetraploid crop.</title>
        <authorList>
            <person name="Hatakeyama M."/>
            <person name="Aluri S."/>
            <person name="Balachadran M.T."/>
            <person name="Sivarajan S.R."/>
            <person name="Patrignani A."/>
            <person name="Gruter S."/>
            <person name="Poveda L."/>
            <person name="Shimizu-Inatsugi R."/>
            <person name="Baeten J."/>
            <person name="Francoijs K.J."/>
            <person name="Nataraja K.N."/>
            <person name="Reddy Y.A.N."/>
            <person name="Phadnis S."/>
            <person name="Ravikumar R.L."/>
            <person name="Schlapbach R."/>
            <person name="Sreeman S.M."/>
            <person name="Shimizu K.K."/>
        </authorList>
    </citation>
    <scope>NUCLEOTIDE SEQUENCE</scope>
</reference>
<comment type="caution">
    <text evidence="9">The sequence shown here is derived from an EMBL/GenBank/DDBJ whole genome shotgun (WGS) entry which is preliminary data.</text>
</comment>
<dbReference type="Pfam" id="PF01095">
    <property type="entry name" value="Pectinesterase"/>
    <property type="match status" value="1"/>
</dbReference>
<dbReference type="NCBIfam" id="TIGR01614">
    <property type="entry name" value="PME_inhib"/>
    <property type="match status" value="1"/>
</dbReference>
<evidence type="ECO:0000313" key="9">
    <source>
        <dbReference type="EMBL" id="GJN38233.1"/>
    </source>
</evidence>
<dbReference type="Proteomes" id="UP001054889">
    <property type="component" value="Unassembled WGS sequence"/>
</dbReference>
<feature type="transmembrane region" description="Helical" evidence="7">
    <location>
        <begin position="12"/>
        <end position="34"/>
    </location>
</feature>
<gene>
    <name evidence="9" type="primary">gb27257</name>
    <name evidence="9" type="ORF">PR202_gb27257</name>
</gene>
<dbReference type="InterPro" id="IPR012334">
    <property type="entry name" value="Pectin_lyas_fold"/>
</dbReference>
<organism evidence="9 10">
    <name type="scientific">Eleusine coracana subsp. coracana</name>
    <dbReference type="NCBI Taxonomy" id="191504"/>
    <lineage>
        <taxon>Eukaryota</taxon>
        <taxon>Viridiplantae</taxon>
        <taxon>Streptophyta</taxon>
        <taxon>Embryophyta</taxon>
        <taxon>Tracheophyta</taxon>
        <taxon>Spermatophyta</taxon>
        <taxon>Magnoliopsida</taxon>
        <taxon>Liliopsida</taxon>
        <taxon>Poales</taxon>
        <taxon>Poaceae</taxon>
        <taxon>PACMAD clade</taxon>
        <taxon>Chloridoideae</taxon>
        <taxon>Cynodonteae</taxon>
        <taxon>Eleusininae</taxon>
        <taxon>Eleusine</taxon>
    </lineage>
</organism>
<evidence type="ECO:0000259" key="8">
    <source>
        <dbReference type="SMART" id="SM00856"/>
    </source>
</evidence>
<keyword evidence="5" id="KW-0063">Aspartyl esterase</keyword>
<dbReference type="PANTHER" id="PTHR31707">
    <property type="entry name" value="PECTINESTERASE"/>
    <property type="match status" value="1"/>
</dbReference>